<dbReference type="GO" id="GO:0046872">
    <property type="term" value="F:metal ion binding"/>
    <property type="evidence" value="ECO:0007669"/>
    <property type="project" value="UniProtKB-KW"/>
</dbReference>
<keyword evidence="5 10" id="KW-0479">Metal-binding</keyword>
<reference evidence="12" key="1">
    <citation type="submission" date="2021-06" db="EMBL/GenBank/DDBJ databases">
        <authorList>
            <person name="Kallberg Y."/>
            <person name="Tangrot J."/>
            <person name="Rosling A."/>
        </authorList>
    </citation>
    <scope>NUCLEOTIDE SEQUENCE</scope>
    <source>
        <strain evidence="12">87-6 pot B 2015</strain>
    </source>
</reference>
<keyword evidence="13" id="KW-1185">Reference proteome</keyword>
<dbReference type="SFLD" id="SFLDG01121">
    <property type="entry name" value="Diphthamide_biosynthesis"/>
    <property type="match status" value="1"/>
</dbReference>
<dbReference type="GO" id="GO:0005737">
    <property type="term" value="C:cytoplasm"/>
    <property type="evidence" value="ECO:0007669"/>
    <property type="project" value="UniProtKB-SubCell"/>
</dbReference>
<dbReference type="InterPro" id="IPR042265">
    <property type="entry name" value="DPH1/DPH2_3"/>
</dbReference>
<evidence type="ECO:0000256" key="10">
    <source>
        <dbReference type="RuleBase" id="RU364133"/>
    </source>
</evidence>
<dbReference type="SFLD" id="SFLDF00408">
    <property type="entry name" value="Diphthamide_biosynthesis_famil"/>
    <property type="match status" value="1"/>
</dbReference>
<comment type="caution">
    <text evidence="12">The sequence shown here is derived from an EMBL/GenBank/DDBJ whole genome shotgun (WGS) entry which is preliminary data.</text>
</comment>
<dbReference type="GO" id="GO:0051536">
    <property type="term" value="F:iron-sulfur cluster binding"/>
    <property type="evidence" value="ECO:0007669"/>
    <property type="project" value="UniProtKB-KW"/>
</dbReference>
<dbReference type="PANTHER" id="PTHR10762">
    <property type="entry name" value="DIPHTHAMIDE BIOSYNTHESIS PROTEIN"/>
    <property type="match status" value="1"/>
</dbReference>
<comment type="subunit">
    <text evidence="8">Component of the 2-(3-amino-3-carboxypropyl)histidine synthase complex composed of DPH1, DPH2, DPH3 and a NADH-dependent reductase, predominantly CBR1.</text>
</comment>
<dbReference type="InterPro" id="IPR016435">
    <property type="entry name" value="DPH1/DPH2"/>
</dbReference>
<dbReference type="GO" id="GO:0017183">
    <property type="term" value="P:protein histidyl modification to diphthamide"/>
    <property type="evidence" value="ECO:0007669"/>
    <property type="project" value="InterPro"/>
</dbReference>
<organism evidence="12 13">
    <name type="scientific">Funneliformis mosseae</name>
    <name type="common">Endomycorrhizal fungus</name>
    <name type="synonym">Glomus mosseae</name>
    <dbReference type="NCBI Taxonomy" id="27381"/>
    <lineage>
        <taxon>Eukaryota</taxon>
        <taxon>Fungi</taxon>
        <taxon>Fungi incertae sedis</taxon>
        <taxon>Mucoromycota</taxon>
        <taxon>Glomeromycotina</taxon>
        <taxon>Glomeromycetes</taxon>
        <taxon>Glomerales</taxon>
        <taxon>Glomeraceae</taxon>
        <taxon>Funneliformis</taxon>
    </lineage>
</organism>
<name>A0A9N8V9T6_FUNMO</name>
<dbReference type="NCBIfam" id="TIGR00322">
    <property type="entry name" value="diphth2_R"/>
    <property type="match status" value="1"/>
</dbReference>
<sequence length="426" mass="48165">MTSLQGPNNFADDGSAIIERVLKVKSKRLADSDKQLEEIYEIDRTVKALIDGGFDKVALQFPDELLADSVKIATILREKVKKKIFILADTSYGSCCVDEIAAQHVDAECIIHYGRSCLSPTSRLPVIYVFGKQPIVLVHCLESFDEFFKLDKNQPLLIMYDVVYSYCINDFVLELRNEKNYTNIIQSFVMLEFNFLKDTPVSNHLGRHYSLPENISIENCSIFYIGGESLTLTNILMTYNKCKVFSYNPETQIGRQESIHVNKALMRRYYMIQKAKDADVIGIVVGTLGVASYLTIISHLKKLIIRAGKKPYTFVMGKLNVAKMANFMEIECFVLVACPENSLIDSKEFYRPIVTPFELEIALDPIKDLTLRNQNTSVSNLLNSAAGDYLKSRTFRGLEQQIGETEIRLAEEGRSGIAKGYANEET</sequence>
<keyword evidence="10" id="KW-0963">Cytoplasm</keyword>
<evidence type="ECO:0000256" key="4">
    <source>
        <dbReference type="ARBA" id="ARBA00021914"/>
    </source>
</evidence>
<evidence type="ECO:0000256" key="6">
    <source>
        <dbReference type="ARBA" id="ARBA00023004"/>
    </source>
</evidence>
<evidence type="ECO:0000256" key="2">
    <source>
        <dbReference type="ARBA" id="ARBA00005156"/>
    </source>
</evidence>
<keyword evidence="11" id="KW-1133">Transmembrane helix</keyword>
<dbReference type="InterPro" id="IPR010014">
    <property type="entry name" value="DHP2"/>
</dbReference>
<dbReference type="Pfam" id="PF01866">
    <property type="entry name" value="Diphthamide_syn"/>
    <property type="match status" value="1"/>
</dbReference>
<dbReference type="FunFam" id="3.40.50.11840:FF:000002">
    <property type="entry name" value="2-(3-amino-3-carboxypropyl)histidine synthase subunit 2"/>
    <property type="match status" value="1"/>
</dbReference>
<dbReference type="EMBL" id="CAJVPP010000108">
    <property type="protein sequence ID" value="CAG8443546.1"/>
    <property type="molecule type" value="Genomic_DNA"/>
</dbReference>
<dbReference type="Gene3D" id="3.40.50.11860">
    <property type="entry name" value="Diphthamide synthesis DPH1/DPH2 domain 3"/>
    <property type="match status" value="1"/>
</dbReference>
<comment type="pathway">
    <text evidence="2 10">Protein modification; peptidyl-diphthamide biosynthesis.</text>
</comment>
<dbReference type="AlphaFoldDB" id="A0A9N8V9T6"/>
<keyword evidence="6 10" id="KW-0408">Iron</keyword>
<dbReference type="SFLD" id="SFLDS00032">
    <property type="entry name" value="Radical_SAM_3-amino-3-carboxyp"/>
    <property type="match status" value="1"/>
</dbReference>
<dbReference type="Proteomes" id="UP000789375">
    <property type="component" value="Unassembled WGS sequence"/>
</dbReference>
<evidence type="ECO:0000256" key="5">
    <source>
        <dbReference type="ARBA" id="ARBA00022723"/>
    </source>
</evidence>
<evidence type="ECO:0000256" key="1">
    <source>
        <dbReference type="ARBA" id="ARBA00001966"/>
    </source>
</evidence>
<dbReference type="InterPro" id="IPR042263">
    <property type="entry name" value="DPH1/DPH2_1"/>
</dbReference>
<accession>A0A9N8V9T6</accession>
<evidence type="ECO:0000313" key="13">
    <source>
        <dbReference type="Proteomes" id="UP000789375"/>
    </source>
</evidence>
<feature type="transmembrane region" description="Helical" evidence="11">
    <location>
        <begin position="280"/>
        <end position="300"/>
    </location>
</feature>
<keyword evidence="11" id="KW-0472">Membrane</keyword>
<dbReference type="GO" id="GO:0090560">
    <property type="term" value="F:2-(3-amino-3-carboxypropyl)histidine synthase activity"/>
    <property type="evidence" value="ECO:0007669"/>
    <property type="project" value="InterPro"/>
</dbReference>
<dbReference type="Gene3D" id="3.40.50.11840">
    <property type="entry name" value="Diphthamide synthesis DPH1/DPH2 domain 1"/>
    <property type="match status" value="1"/>
</dbReference>
<evidence type="ECO:0000256" key="7">
    <source>
        <dbReference type="ARBA" id="ARBA00023014"/>
    </source>
</evidence>
<gene>
    <name evidence="12" type="ORF">FMOSSE_LOCUS1000</name>
</gene>
<keyword evidence="7 10" id="KW-0411">Iron-sulfur</keyword>
<comment type="similarity">
    <text evidence="3 10">Belongs to the DPH1/DPH2 family. DPH2 subfamily.</text>
</comment>
<evidence type="ECO:0000256" key="8">
    <source>
        <dbReference type="ARBA" id="ARBA00034128"/>
    </source>
</evidence>
<comment type="subcellular location">
    <subcellularLocation>
        <location evidence="10">Cytoplasm</location>
    </subcellularLocation>
</comment>
<protein>
    <recommendedName>
        <fullName evidence="4 10">2-(3-amino-3-carboxypropyl)histidine synthase subunit 2</fullName>
    </recommendedName>
</protein>
<dbReference type="NCBIfam" id="TIGR00272">
    <property type="entry name" value="DPH2"/>
    <property type="match status" value="1"/>
</dbReference>
<proteinExistence type="inferred from homology"/>
<dbReference type="PANTHER" id="PTHR10762:SF2">
    <property type="entry name" value="2-(3-AMINO-3-CARBOXYPROPYL)HISTIDINE SYNTHASE SUBUNIT 2"/>
    <property type="match status" value="1"/>
</dbReference>
<comment type="function">
    <text evidence="10">Required for the first step of diphthamide biosynthesis, a post-translational modification of histidine which occurs in elongation factor 2. DPH1 and DPH2 transfer a 3-amino-3-carboxypropyl (ACP) group from S-adenosyl-L-methionine (SAM) to a histidine residue, the reaction is assisted by a reduction system comprising DPH3 and a NADH-dependent reductase. Facilitates the reduction of the catalytic iron-sulfur cluster found in the DPH1 subunit.</text>
</comment>
<evidence type="ECO:0000256" key="3">
    <source>
        <dbReference type="ARBA" id="ARBA00006179"/>
    </source>
</evidence>
<comment type="function">
    <text evidence="9">Required for the first step of diphthamide biosynthesis, a post-translational modification of histidine which occurs in elongation factor 2. DPH1 and DPH2 transfer a 3-amino-3-carboxypropyl (ACP) group from S-adenosyl-L-methionine (SAM) to a histidine residue, the reaction is assisted by a reduction system comprising DPH3 and a NADH-dependent reductase, predominantly CBR1. Facilitates the reduction of the catalytic iron-sulfur cluster found in the DPH1 subunit.</text>
</comment>
<evidence type="ECO:0000313" key="12">
    <source>
        <dbReference type="EMBL" id="CAG8443546.1"/>
    </source>
</evidence>
<dbReference type="FunFam" id="3.40.50.11860:FF:000001">
    <property type="entry name" value="2-(3-amino-3-carboxypropyl)histidine synthase subunit 2"/>
    <property type="match status" value="1"/>
</dbReference>
<evidence type="ECO:0000256" key="11">
    <source>
        <dbReference type="SAM" id="Phobius"/>
    </source>
</evidence>
<keyword evidence="11" id="KW-0812">Transmembrane</keyword>
<evidence type="ECO:0000256" key="9">
    <source>
        <dbReference type="ARBA" id="ARBA00054092"/>
    </source>
</evidence>
<comment type="cofactor">
    <cofactor evidence="1">
        <name>[4Fe-4S] cluster</name>
        <dbReference type="ChEBI" id="CHEBI:49883"/>
    </cofactor>
</comment>